<feature type="domain" description="Peptidoglycan binding-like" evidence="2">
    <location>
        <begin position="165"/>
        <end position="220"/>
    </location>
</feature>
<dbReference type="InterPro" id="IPR002477">
    <property type="entry name" value="Peptidoglycan-bd-like"/>
</dbReference>
<dbReference type="AlphaFoldDB" id="A0A2T4JHE7"/>
<feature type="chain" id="PRO_5015700074" evidence="1">
    <location>
        <begin position="22"/>
        <end position="590"/>
    </location>
</feature>
<evidence type="ECO:0000259" key="2">
    <source>
        <dbReference type="Pfam" id="PF01471"/>
    </source>
</evidence>
<keyword evidence="1" id="KW-0732">Signal</keyword>
<dbReference type="Gene3D" id="1.10.101.10">
    <property type="entry name" value="PGBD-like superfamily/PGBD"/>
    <property type="match status" value="1"/>
</dbReference>
<dbReference type="InterPro" id="IPR036366">
    <property type="entry name" value="PGBDSf"/>
</dbReference>
<dbReference type="Pfam" id="PF01471">
    <property type="entry name" value="PG_binding_1"/>
    <property type="match status" value="1"/>
</dbReference>
<dbReference type="EMBL" id="PZKF01000020">
    <property type="protein sequence ID" value="PTE17331.1"/>
    <property type="molecule type" value="Genomic_DNA"/>
</dbReference>
<accession>A0A2T4JHE7</accession>
<protein>
    <submittedName>
        <fullName evidence="3">Peptidoglycan-binding protein</fullName>
    </submittedName>
</protein>
<dbReference type="OrthoDB" id="6810892at2"/>
<name>A0A2T4JHE7_9RHOB</name>
<dbReference type="InterPro" id="IPR036365">
    <property type="entry name" value="PGBD-like_sf"/>
</dbReference>
<comment type="caution">
    <text evidence="3">The sequence shown here is derived from an EMBL/GenBank/DDBJ whole genome shotgun (WGS) entry which is preliminary data.</text>
</comment>
<evidence type="ECO:0000313" key="4">
    <source>
        <dbReference type="Proteomes" id="UP000241899"/>
    </source>
</evidence>
<gene>
    <name evidence="3" type="ORF">C5F46_09950</name>
</gene>
<feature type="signal peptide" evidence="1">
    <location>
        <begin position="1"/>
        <end position="21"/>
    </location>
</feature>
<sequence length="590" mass="60997">MKQGVWGLVIGVTLAMGGAAAAQDAWVQIEAQPTLREGEDRARDWAETFPNVAGFALSSGWYAIALGPFTPEQAAAQAQLLRSEGMIPSDSYVADSAKFRQKFWPVGPAANIAAAPAAPAAPLPEAAAPGTAVPEAAVPQVAPAPQPDPVETLAQARAAEAALSRAEREEIQSALNWTGHYTAAIDGAFGPGTRRSMAEWQSAVGEDPTGVLTTAQRARLLAEVAADRTALGLETVTEAEAGIEIQLPTGLVVFDHYDPPFVHYAEKDGSGVKVLLISRQGDQAALFALYDAMQGLEIVPIEGARERSRIGFTLTGQNARLQSYTQAELKGGLIKGFTLVYPASEAARMERVLAAMKASFRPLGNTALNDALGEPLAVPKAGLMAGLDLRRPMLSRSGFYIDAQGGVLTTADVVAGCGRITIDGTEAEVAFADAALGLAVLRPKTLLAPRIVAEFQTALPRPDAEVAVAGYPYEDAISAPVLTFGTLSREGGLAAEPGHVRLALAALPGDAGGPVLDAAGAVVGMLLPKDGTGGRVLPADLAVALQSGALATVLAERGLAPQPATRSGAMAAEDLARLATGMTVLVSCWE</sequence>
<evidence type="ECO:0000256" key="1">
    <source>
        <dbReference type="SAM" id="SignalP"/>
    </source>
</evidence>
<dbReference type="Proteomes" id="UP000241899">
    <property type="component" value="Unassembled WGS sequence"/>
</dbReference>
<dbReference type="Pfam" id="PF13365">
    <property type="entry name" value="Trypsin_2"/>
    <property type="match status" value="1"/>
</dbReference>
<evidence type="ECO:0000313" key="3">
    <source>
        <dbReference type="EMBL" id="PTE17331.1"/>
    </source>
</evidence>
<dbReference type="PANTHER" id="PTHR43019:SF23">
    <property type="entry name" value="PROTEASE DO-LIKE 5, CHLOROPLASTIC"/>
    <property type="match status" value="1"/>
</dbReference>
<dbReference type="Gene3D" id="2.40.10.120">
    <property type="match status" value="1"/>
</dbReference>
<keyword evidence="4" id="KW-1185">Reference proteome</keyword>
<dbReference type="InterPro" id="IPR009003">
    <property type="entry name" value="Peptidase_S1_PA"/>
</dbReference>
<dbReference type="SUPFAM" id="SSF47090">
    <property type="entry name" value="PGBD-like"/>
    <property type="match status" value="1"/>
</dbReference>
<dbReference type="PANTHER" id="PTHR43019">
    <property type="entry name" value="SERINE ENDOPROTEASE DEGS"/>
    <property type="match status" value="1"/>
</dbReference>
<organism evidence="3 4">
    <name type="scientific">Phaeovulum veldkampii DSM 11550</name>
    <dbReference type="NCBI Taxonomy" id="1185920"/>
    <lineage>
        <taxon>Bacteria</taxon>
        <taxon>Pseudomonadati</taxon>
        <taxon>Pseudomonadota</taxon>
        <taxon>Alphaproteobacteria</taxon>
        <taxon>Rhodobacterales</taxon>
        <taxon>Paracoccaceae</taxon>
        <taxon>Phaeovulum</taxon>
    </lineage>
</organism>
<dbReference type="RefSeq" id="WP_107325216.1">
    <property type="nucleotide sequence ID" value="NZ_NHSP01000029.1"/>
</dbReference>
<proteinExistence type="predicted"/>
<reference evidence="3 4" key="1">
    <citation type="submission" date="2018-03" db="EMBL/GenBank/DDBJ databases">
        <title>Rhodobacter veldkampii.</title>
        <authorList>
            <person name="Meyer T.E."/>
            <person name="Miller S."/>
            <person name="Lodha T."/>
            <person name="Gandham S."/>
            <person name="Chintalapati S."/>
            <person name="Chintalapati V.R."/>
        </authorList>
    </citation>
    <scope>NUCLEOTIDE SEQUENCE [LARGE SCALE GENOMIC DNA]</scope>
    <source>
        <strain evidence="3 4">DSM 11550</strain>
    </source>
</reference>
<dbReference type="SUPFAM" id="SSF50494">
    <property type="entry name" value="Trypsin-like serine proteases"/>
    <property type="match status" value="1"/>
</dbReference>